<sequence>MRQANLDQDRWTVQRCQHIKKLADADEAYQILMALKRAADPILRARRWTVLLLYEMCCCTAGGRDTRVSGFCVAAGDGSRALRIALRLRSPRTHKLQRFETVMRVLLHEMAHIVHSNHSAHFYELMEELGRQYDGYLARGVVLDAQNMPMAEGNRLDPKTHNPRLPAKRAALAAAEARQRKARVLGRGGAVGGFGADGDNVGGCRNGAEWRSRDPRELAVRAAQARQRQWDAEHGLGADELALSASAARAEEQEAEEASVAATQRGAASSSAPAAATGTVWAARGQGTWRSAARCPVCGPVCDAQRHGRREPPAQDADEGGATALSPTGATVLSSTDAETCTQSKERDATADLALPSASVQSPCASIQLPRVAATSAPSTDAGAARDSAVRAASAAAGASSSADMRSLVPKSDAVAPNAAASLHAAQTGGSVHNTHAAMAPNRERQGARRVQQRSLAASQQQQAPHAVLVVDLTTDEASMAALDSAARAAPSPLLSSKAPCESALPLAERRAHKGAYAAAGEPWACPFCTFVNSGGSTRCEMLCGATRIASRPGEAAYSAQEPGVMIRPHGGPPQSGWTCTACTLLNAKSHSHCDACGQWRFAR</sequence>
<dbReference type="GO" id="GO:0006281">
    <property type="term" value="P:DNA repair"/>
    <property type="evidence" value="ECO:0007669"/>
    <property type="project" value="TreeGrafter"/>
</dbReference>
<evidence type="ECO:0008006" key="9">
    <source>
        <dbReference type="Google" id="ProtNLM"/>
    </source>
</evidence>
<evidence type="ECO:0000259" key="7">
    <source>
        <dbReference type="PROSITE" id="PS51397"/>
    </source>
</evidence>
<dbReference type="GO" id="GO:0005634">
    <property type="term" value="C:nucleus"/>
    <property type="evidence" value="ECO:0007669"/>
    <property type="project" value="TreeGrafter"/>
</dbReference>
<evidence type="ECO:0000256" key="4">
    <source>
        <dbReference type="PROSITE-ProRule" id="PRU00322"/>
    </source>
</evidence>
<dbReference type="GO" id="GO:0008270">
    <property type="term" value="F:zinc ion binding"/>
    <property type="evidence" value="ECO:0007669"/>
    <property type="project" value="UniProtKB-KW"/>
</dbReference>
<dbReference type="PROSITE" id="PS50199">
    <property type="entry name" value="ZF_RANBP2_2"/>
    <property type="match status" value="1"/>
</dbReference>
<dbReference type="InterPro" id="IPR036443">
    <property type="entry name" value="Znf_RanBP2_sf"/>
</dbReference>
<dbReference type="PROSITE" id="PS51397">
    <property type="entry name" value="WLM"/>
    <property type="match status" value="1"/>
</dbReference>
<feature type="region of interest" description="Disordered" evidence="5">
    <location>
        <begin position="305"/>
        <end position="345"/>
    </location>
</feature>
<protein>
    <recommendedName>
        <fullName evidence="9">WLM domain-containing protein</fullName>
    </recommendedName>
</protein>
<evidence type="ECO:0000313" key="8">
    <source>
        <dbReference type="EMBL" id="CAE0751761.1"/>
    </source>
</evidence>
<dbReference type="PROSITE" id="PS01358">
    <property type="entry name" value="ZF_RANBP2_1"/>
    <property type="match status" value="1"/>
</dbReference>
<dbReference type="SUPFAM" id="SSF90209">
    <property type="entry name" value="Ran binding protein zinc finger-like"/>
    <property type="match status" value="2"/>
</dbReference>
<name>A0A7S4ETT9_CHRCT</name>
<dbReference type="Gene3D" id="3.30.2010.10">
    <property type="entry name" value="Metalloproteases ('zincins'), catalytic domain"/>
    <property type="match status" value="1"/>
</dbReference>
<evidence type="ECO:0000256" key="2">
    <source>
        <dbReference type="ARBA" id="ARBA00022771"/>
    </source>
</evidence>
<reference evidence="8" key="1">
    <citation type="submission" date="2021-01" db="EMBL/GenBank/DDBJ databases">
        <authorList>
            <person name="Corre E."/>
            <person name="Pelletier E."/>
            <person name="Niang G."/>
            <person name="Scheremetjew M."/>
            <person name="Finn R."/>
            <person name="Kale V."/>
            <person name="Holt S."/>
            <person name="Cochrane G."/>
            <person name="Meng A."/>
            <person name="Brown T."/>
            <person name="Cohen L."/>
        </authorList>
    </citation>
    <scope>NUCLEOTIDE SEQUENCE</scope>
    <source>
        <strain evidence="8">CCMP645</strain>
    </source>
</reference>
<evidence type="ECO:0000256" key="1">
    <source>
        <dbReference type="ARBA" id="ARBA00022723"/>
    </source>
</evidence>
<dbReference type="InterPro" id="IPR013536">
    <property type="entry name" value="WLM_dom"/>
</dbReference>
<feature type="region of interest" description="Disordered" evidence="5">
    <location>
        <begin position="245"/>
        <end position="278"/>
    </location>
</feature>
<dbReference type="GO" id="GO:0008237">
    <property type="term" value="F:metallopeptidase activity"/>
    <property type="evidence" value="ECO:0007669"/>
    <property type="project" value="TreeGrafter"/>
</dbReference>
<dbReference type="SMART" id="SM00547">
    <property type="entry name" value="ZnF_RBZ"/>
    <property type="match status" value="2"/>
</dbReference>
<feature type="region of interest" description="Disordered" evidence="5">
    <location>
        <begin position="441"/>
        <end position="464"/>
    </location>
</feature>
<dbReference type="InterPro" id="IPR001876">
    <property type="entry name" value="Znf_RanBP2"/>
</dbReference>
<dbReference type="InterPro" id="IPR053000">
    <property type="entry name" value="WSS1-like_metalloprotease"/>
</dbReference>
<keyword evidence="1" id="KW-0479">Metal-binding</keyword>
<gene>
    <name evidence="8" type="ORF">PCAR00345_LOCUS4346</name>
</gene>
<proteinExistence type="predicted"/>
<feature type="domain" description="WLM" evidence="7">
    <location>
        <begin position="4"/>
        <end position="228"/>
    </location>
</feature>
<feature type="compositionally biased region" description="Low complexity" evidence="5">
    <location>
        <begin position="449"/>
        <end position="464"/>
    </location>
</feature>
<dbReference type="EMBL" id="HBIZ01007579">
    <property type="protein sequence ID" value="CAE0751761.1"/>
    <property type="molecule type" value="Transcribed_RNA"/>
</dbReference>
<dbReference type="PANTHER" id="PTHR46622">
    <property type="entry name" value="DNA-DEPENDENT METALLOPROTEASE WSS1"/>
    <property type="match status" value="1"/>
</dbReference>
<keyword evidence="3" id="KW-0862">Zinc</keyword>
<dbReference type="PANTHER" id="PTHR46622:SF1">
    <property type="entry name" value="DNA-DEPENDENT METALLOPROTEASE WSS1"/>
    <property type="match status" value="1"/>
</dbReference>
<dbReference type="Gene3D" id="2.30.30.380">
    <property type="entry name" value="Zn-finger domain of Sec23/24"/>
    <property type="match status" value="2"/>
</dbReference>
<organism evidence="8">
    <name type="scientific">Chrysotila carterae</name>
    <name type="common">Marine alga</name>
    <name type="synonym">Syracosphaera carterae</name>
    <dbReference type="NCBI Taxonomy" id="13221"/>
    <lineage>
        <taxon>Eukaryota</taxon>
        <taxon>Haptista</taxon>
        <taxon>Haptophyta</taxon>
        <taxon>Prymnesiophyceae</taxon>
        <taxon>Isochrysidales</taxon>
        <taxon>Isochrysidaceae</taxon>
        <taxon>Chrysotila</taxon>
    </lineage>
</organism>
<dbReference type="AlphaFoldDB" id="A0A7S4ETT9"/>
<evidence type="ECO:0000259" key="6">
    <source>
        <dbReference type="PROSITE" id="PS50199"/>
    </source>
</evidence>
<evidence type="ECO:0000256" key="5">
    <source>
        <dbReference type="SAM" id="MobiDB-lite"/>
    </source>
</evidence>
<feature type="compositionally biased region" description="Polar residues" evidence="5">
    <location>
        <begin position="325"/>
        <end position="343"/>
    </location>
</feature>
<feature type="domain" description="RanBP2-type" evidence="6">
    <location>
        <begin position="574"/>
        <end position="603"/>
    </location>
</feature>
<accession>A0A7S4ETT9</accession>
<evidence type="ECO:0000256" key="3">
    <source>
        <dbReference type="ARBA" id="ARBA00022833"/>
    </source>
</evidence>
<dbReference type="Pfam" id="PF08325">
    <property type="entry name" value="WLM"/>
    <property type="match status" value="1"/>
</dbReference>
<keyword evidence="2 4" id="KW-0863">Zinc-finger</keyword>
<feature type="compositionally biased region" description="Low complexity" evidence="5">
    <location>
        <begin position="258"/>
        <end position="278"/>
    </location>
</feature>